<dbReference type="VEuPathDB" id="FungiDB:CAWG_05549"/>
<feature type="transmembrane region" description="Helical" evidence="7">
    <location>
        <begin position="122"/>
        <end position="139"/>
    </location>
</feature>
<evidence type="ECO:0000256" key="4">
    <source>
        <dbReference type="ARBA" id="ARBA00022989"/>
    </source>
</evidence>
<dbReference type="SUPFAM" id="SSF103473">
    <property type="entry name" value="MFS general substrate transporter"/>
    <property type="match status" value="1"/>
</dbReference>
<feature type="transmembrane region" description="Helical" evidence="7">
    <location>
        <begin position="366"/>
        <end position="390"/>
    </location>
</feature>
<dbReference type="FunFam" id="1.20.1250.20:FF:000106">
    <property type="entry name" value="MFS transporter, putative"/>
    <property type="match status" value="1"/>
</dbReference>
<evidence type="ECO:0000256" key="3">
    <source>
        <dbReference type="ARBA" id="ARBA00022692"/>
    </source>
</evidence>
<accession>G1UAL6</accession>
<dbReference type="InterPro" id="IPR036259">
    <property type="entry name" value="MFS_trans_sf"/>
</dbReference>
<keyword evidence="2" id="KW-0813">Transport</keyword>
<evidence type="ECO:0000313" key="8">
    <source>
        <dbReference type="EMBL" id="BAE44715.1"/>
    </source>
</evidence>
<feature type="transmembrane region" description="Helical" evidence="7">
    <location>
        <begin position="218"/>
        <end position="241"/>
    </location>
</feature>
<dbReference type="GO" id="GO:0016020">
    <property type="term" value="C:membrane"/>
    <property type="evidence" value="ECO:0007669"/>
    <property type="project" value="UniProtKB-SubCell"/>
</dbReference>
<proteinExistence type="predicted"/>
<keyword evidence="3 7" id="KW-0812">Transmembrane</keyword>
<dbReference type="EMBL" id="AP006852">
    <property type="protein sequence ID" value="BAE44715.1"/>
    <property type="molecule type" value="Genomic_DNA"/>
</dbReference>
<protein>
    <submittedName>
        <fullName evidence="8">Uncharacterized protein CaJ7.0227</fullName>
    </submittedName>
</protein>
<feature type="transmembrane region" description="Helical" evidence="7">
    <location>
        <begin position="253"/>
        <end position="275"/>
    </location>
</feature>
<dbReference type="GO" id="GO:0022857">
    <property type="term" value="F:transmembrane transporter activity"/>
    <property type="evidence" value="ECO:0007669"/>
    <property type="project" value="InterPro"/>
</dbReference>
<feature type="compositionally biased region" description="Polar residues" evidence="6">
    <location>
        <begin position="1"/>
        <end position="10"/>
    </location>
</feature>
<gene>
    <name evidence="8" type="primary">CaJ7.0227</name>
    <name evidence="8" type="ORF">CaO19.6522</name>
</gene>
<sequence>MGHINRSTETMSDKRDLPTKYGYDNSSKHTPDSETDDHNKTNQSQQVIDEKNSKENIEIQVSSDNELSSLESDQLAKNPFLDPKVAEYYDTMYRTSNYESYSAFDPFFEWDEKEEKKLIGKLNYRVALTACFMFIALQVDRGNLSNATSDNFLDDLGLTTNDYNAGNTIFRVAFLLAEIPSQLISKALGPDIFIPIQICAWSIVAMCQAALSGKASFFVTRLLIGAIEGGFIADLVLWLSYFFTGKELPVRLSWFWTTLSLVDIFNSLAAFGILRMRGLAGMAGWRWLFLLEGAFTLLIGIFSFYLMVPSAVQTKNWMHPKGWFTDREVKIVVNRILRDDPTKGSMHNRQGLTIKQIIKSFRDVDIFPLMAIGLINFIGSSTFGSYFALLNRQMGFSTFDTNLLMIPPKVLHIGFLLLITWLSEFINERSGVCLIAPIYSATIMAVIRWWPGSGKQVWPTYVLNTLYSGQPYIHAILVAWVSRNSNGVRTRSISSALYNMSVQLSSIIGQNVYRKDDLPLYKRGNMQLFFVEMATIPIIMLTKAYYVFKNKRRDKIWNAMSEEEKDDYRKNSKVEGARRLDFRFAH</sequence>
<dbReference type="Pfam" id="PF07690">
    <property type="entry name" value="MFS_1"/>
    <property type="match status" value="1"/>
</dbReference>
<dbReference type="FunFam" id="1.20.1250.20:FF:000247">
    <property type="entry name" value="MFS general substrate transporter"/>
    <property type="match status" value="1"/>
</dbReference>
<dbReference type="InterPro" id="IPR011701">
    <property type="entry name" value="MFS"/>
</dbReference>
<evidence type="ECO:0000256" key="7">
    <source>
        <dbReference type="SAM" id="Phobius"/>
    </source>
</evidence>
<dbReference type="PANTHER" id="PTHR43791">
    <property type="entry name" value="PERMEASE-RELATED"/>
    <property type="match status" value="1"/>
</dbReference>
<feature type="transmembrane region" description="Helical" evidence="7">
    <location>
        <begin position="429"/>
        <end position="449"/>
    </location>
</feature>
<organism evidence="8">
    <name type="scientific">Candida albicans</name>
    <name type="common">Yeast</name>
    <dbReference type="NCBI Taxonomy" id="5476"/>
    <lineage>
        <taxon>Eukaryota</taxon>
        <taxon>Fungi</taxon>
        <taxon>Dikarya</taxon>
        <taxon>Ascomycota</taxon>
        <taxon>Saccharomycotina</taxon>
        <taxon>Pichiomycetes</taxon>
        <taxon>Debaryomycetaceae</taxon>
        <taxon>Candida/Lodderomyces clade</taxon>
        <taxon>Candida</taxon>
    </lineage>
</organism>
<feature type="transmembrane region" description="Helical" evidence="7">
    <location>
        <begin position="402"/>
        <end position="423"/>
    </location>
</feature>
<dbReference type="VEuPathDB" id="FungiDB:C7_01990C_A"/>
<keyword evidence="4 7" id="KW-1133">Transmembrane helix</keyword>
<evidence type="ECO:0000256" key="2">
    <source>
        <dbReference type="ARBA" id="ARBA00022448"/>
    </source>
</evidence>
<keyword evidence="5 7" id="KW-0472">Membrane</keyword>
<evidence type="ECO:0000256" key="1">
    <source>
        <dbReference type="ARBA" id="ARBA00004141"/>
    </source>
</evidence>
<name>G1UAL6_CANAX</name>
<comment type="subcellular location">
    <subcellularLocation>
        <location evidence="1">Membrane</location>
        <topology evidence="1">Multi-pass membrane protein</topology>
    </subcellularLocation>
</comment>
<evidence type="ECO:0000256" key="5">
    <source>
        <dbReference type="ARBA" id="ARBA00023136"/>
    </source>
</evidence>
<evidence type="ECO:0000256" key="6">
    <source>
        <dbReference type="SAM" id="MobiDB-lite"/>
    </source>
</evidence>
<dbReference type="PANTHER" id="PTHR43791:SF29">
    <property type="entry name" value="MAJOR FACILITATOR SUPERFAMILY (MFS) PROFILE DOMAIN-CONTAINING PROTEIN"/>
    <property type="match status" value="1"/>
</dbReference>
<reference evidence="8" key="1">
    <citation type="journal article" date="2005" name="Genetics">
        <title>Sequence finishing and gene mapping for Candida albicans chromosome 7 and syntenic analysis against the Saccharomyces cerevisiae genome.</title>
        <authorList>
            <person name="Chibana H."/>
            <person name="Oka N."/>
            <person name="Nakayama H."/>
            <person name="Aoyama T."/>
            <person name="Magee B.B."/>
            <person name="Magee P.T."/>
            <person name="Mikami Y."/>
        </authorList>
    </citation>
    <scope>NUCLEOTIDE SEQUENCE</scope>
</reference>
<feature type="region of interest" description="Disordered" evidence="6">
    <location>
        <begin position="1"/>
        <end position="54"/>
    </location>
</feature>
<dbReference type="PhylomeDB" id="G1UAL6"/>
<dbReference type="AlphaFoldDB" id="G1UAL6"/>
<feature type="transmembrane region" description="Helical" evidence="7">
    <location>
        <begin position="287"/>
        <end position="308"/>
    </location>
</feature>
<feature type="compositionally biased region" description="Basic and acidic residues" evidence="6">
    <location>
        <begin position="26"/>
        <end position="40"/>
    </location>
</feature>
<dbReference type="Gene3D" id="1.20.1250.20">
    <property type="entry name" value="MFS general substrate transporter like domains"/>
    <property type="match status" value="1"/>
</dbReference>
<feature type="transmembrane region" description="Helical" evidence="7">
    <location>
        <begin position="528"/>
        <end position="548"/>
    </location>
</feature>